<dbReference type="Proteomes" id="UP000234271">
    <property type="component" value="Chromosome"/>
</dbReference>
<protein>
    <recommendedName>
        <fullName evidence="2">DUF7847 domain-containing protein</fullName>
    </recommendedName>
</protein>
<keyword evidence="4" id="KW-1185">Reference proteome</keyword>
<evidence type="ECO:0000259" key="2">
    <source>
        <dbReference type="Pfam" id="PF25231"/>
    </source>
</evidence>
<keyword evidence="1" id="KW-1133">Transmembrane helix</keyword>
<name>A0A2N9YHV9_9GAMM</name>
<evidence type="ECO:0000256" key="1">
    <source>
        <dbReference type="SAM" id="Phobius"/>
    </source>
</evidence>
<feature type="transmembrane region" description="Helical" evidence="1">
    <location>
        <begin position="128"/>
        <end position="150"/>
    </location>
</feature>
<keyword evidence="1" id="KW-0812">Transmembrane</keyword>
<dbReference type="EMBL" id="CP018889">
    <property type="protein sequence ID" value="AUI69975.1"/>
    <property type="molecule type" value="Genomic_DNA"/>
</dbReference>
<evidence type="ECO:0000313" key="3">
    <source>
        <dbReference type="EMBL" id="AUI69975.1"/>
    </source>
</evidence>
<gene>
    <name evidence="3" type="ORF">BLE401_15555</name>
</gene>
<dbReference type="Pfam" id="PF25231">
    <property type="entry name" value="DUF7847"/>
    <property type="match status" value="1"/>
</dbReference>
<feature type="domain" description="DUF7847" evidence="2">
    <location>
        <begin position="82"/>
        <end position="227"/>
    </location>
</feature>
<dbReference type="AlphaFoldDB" id="A0A2N9YHV9"/>
<feature type="transmembrane region" description="Helical" evidence="1">
    <location>
        <begin position="65"/>
        <end position="85"/>
    </location>
</feature>
<dbReference type="RefSeq" id="WP_062151894.1">
    <property type="nucleotide sequence ID" value="NZ_CP012373.2"/>
</dbReference>
<feature type="transmembrane region" description="Helical" evidence="1">
    <location>
        <begin position="105"/>
        <end position="122"/>
    </location>
</feature>
<feature type="transmembrane region" description="Helical" evidence="1">
    <location>
        <begin position="21"/>
        <end position="45"/>
    </location>
</feature>
<organism evidence="3 4">
    <name type="scientific">Beggiatoa leptomitoformis</name>
    <dbReference type="NCBI Taxonomy" id="288004"/>
    <lineage>
        <taxon>Bacteria</taxon>
        <taxon>Pseudomonadati</taxon>
        <taxon>Pseudomonadota</taxon>
        <taxon>Gammaproteobacteria</taxon>
        <taxon>Thiotrichales</taxon>
        <taxon>Thiotrichaceae</taxon>
        <taxon>Beggiatoa</taxon>
    </lineage>
</organism>
<dbReference type="OrthoDB" id="5574458at2"/>
<reference evidence="4" key="1">
    <citation type="submission" date="2016-12" db="EMBL/GenBank/DDBJ databases">
        <title>Complete Genome Sequence of Beggiatoa leptomitiformis D-401.</title>
        <authorList>
            <person name="Fomenkov A."/>
            <person name="Vincze T."/>
            <person name="Grabovich M."/>
            <person name="Anton B.P."/>
            <person name="Dubinina G."/>
            <person name="Orlova M."/>
            <person name="Belousova E."/>
            <person name="Roberts R.J."/>
        </authorList>
    </citation>
    <scope>NUCLEOTIDE SEQUENCE [LARGE SCALE GENOMIC DNA]</scope>
    <source>
        <strain evidence="4">D-401</strain>
    </source>
</reference>
<proteinExistence type="predicted"/>
<sequence length="261" mass="29373">MLQLPTTPQTPNQLIENGVRLFIQAFPTIYPVTLAVGIFSMLPSLSLPALSSDNLDDIVQAMLDFFPYLPFYTGIMLMLYAILFYQLSVVIRGITISYWEILRTGVEKLPILFVATWIYAFLLGMGFFFMLVPGIVLGIALIFYMPLILFDEKGIVTSLRESFRLVWGQWLHTASVLLLAFLISSVVGQLIAMLLEMLIQATIPLDEAVFLAVLKFIYILITSLLSPFLDGIILLLLHDLKLRRAITTAFIETPKNGQFNA</sequence>
<feature type="transmembrane region" description="Helical" evidence="1">
    <location>
        <begin position="215"/>
        <end position="237"/>
    </location>
</feature>
<accession>A0A2N9YHV9</accession>
<feature type="transmembrane region" description="Helical" evidence="1">
    <location>
        <begin position="170"/>
        <end position="195"/>
    </location>
</feature>
<evidence type="ECO:0000313" key="4">
    <source>
        <dbReference type="Proteomes" id="UP000234271"/>
    </source>
</evidence>
<dbReference type="KEGG" id="blep:AL038_08755"/>
<dbReference type="InterPro" id="IPR057169">
    <property type="entry name" value="DUF7847"/>
</dbReference>
<keyword evidence="1" id="KW-0472">Membrane</keyword>